<dbReference type="GeneID" id="26306027"/>
<gene>
    <name evidence="1" type="ORF">PAN0_015d5200</name>
</gene>
<proteinExistence type="predicted"/>
<evidence type="ECO:0000313" key="2">
    <source>
        <dbReference type="Proteomes" id="UP000053758"/>
    </source>
</evidence>
<organism evidence="1 2">
    <name type="scientific">Pseudozyma antarctica</name>
    <name type="common">Yeast</name>
    <name type="synonym">Candida antarctica</name>
    <dbReference type="NCBI Taxonomy" id="84753"/>
    <lineage>
        <taxon>Eukaryota</taxon>
        <taxon>Fungi</taxon>
        <taxon>Dikarya</taxon>
        <taxon>Basidiomycota</taxon>
        <taxon>Ustilaginomycotina</taxon>
        <taxon>Ustilaginomycetes</taxon>
        <taxon>Ustilaginales</taxon>
        <taxon>Ustilaginaceae</taxon>
        <taxon>Moesziomyces</taxon>
    </lineage>
</organism>
<evidence type="ECO:0000313" key="1">
    <source>
        <dbReference type="EMBL" id="GAK66975.1"/>
    </source>
</evidence>
<dbReference type="EMBL" id="DF830082">
    <property type="protein sequence ID" value="GAK66975.1"/>
    <property type="molecule type" value="Genomic_DNA"/>
</dbReference>
<dbReference type="InterPro" id="IPR003615">
    <property type="entry name" value="HNH_nuc"/>
</dbReference>
<dbReference type="InterPro" id="IPR044925">
    <property type="entry name" value="His-Me_finger_sf"/>
</dbReference>
<dbReference type="Proteomes" id="UP000053758">
    <property type="component" value="Unassembled WGS sequence"/>
</dbReference>
<keyword evidence="2" id="KW-1185">Reference proteome</keyword>
<sequence length="162" mass="18205">MPDSFAHSLSPIVEEGSISRRIGDVLVTVSACNADVFDNFHLYTIANGFILTSPKLGCGGSISLQRRVYAGPIPPGFVVDHVDRNPLNNVLSNLRLRLLERRTNLLVVMGEKRPRVISTRMTPVFISKRRFHEVEKAAHWRQKKVAENFNKARPATTKAEEK</sequence>
<dbReference type="SUPFAM" id="SSF54060">
    <property type="entry name" value="His-Me finger endonucleases"/>
    <property type="match status" value="1"/>
</dbReference>
<dbReference type="RefSeq" id="XP_014654995.1">
    <property type="nucleotide sequence ID" value="XM_014799509.1"/>
</dbReference>
<protein>
    <submittedName>
        <fullName evidence="1">Uncharacterized protein</fullName>
    </submittedName>
</protein>
<name>A0A081CJX9_PSEA2</name>
<reference evidence="2" key="1">
    <citation type="journal article" date="2014" name="Genome Announc.">
        <title>Draft Genome Sequence of the Yeast Pseudozyma antarctica Type Strain JCM10317, a Producer of the Glycolipid Biosurfactants, Mannosylerythritol Lipids.</title>
        <authorList>
            <person name="Saika A."/>
            <person name="Koike H."/>
            <person name="Hori T."/>
            <person name="Fukuoka T."/>
            <person name="Sato S."/>
            <person name="Habe H."/>
            <person name="Kitamoto D."/>
            <person name="Morita T."/>
        </authorList>
    </citation>
    <scope>NUCLEOTIDE SEQUENCE [LARGE SCALE GENOMIC DNA]</scope>
    <source>
        <strain evidence="2">JCM 10317</strain>
    </source>
</reference>
<dbReference type="HOGENOM" id="CLU_1635157_0_0_1"/>
<dbReference type="Pfam" id="PF13392">
    <property type="entry name" value="HNH_3"/>
    <property type="match status" value="1"/>
</dbReference>
<dbReference type="AlphaFoldDB" id="A0A081CJX9"/>
<accession>A0A081CJX9</accession>